<evidence type="ECO:0000256" key="4">
    <source>
        <dbReference type="ARBA" id="ARBA00004371"/>
    </source>
</evidence>
<dbReference type="InterPro" id="IPR000306">
    <property type="entry name" value="Znf_FYVE"/>
</dbReference>
<evidence type="ECO:0000256" key="16">
    <source>
        <dbReference type="ARBA" id="ARBA00023288"/>
    </source>
</evidence>
<dbReference type="RefSeq" id="XP_056559804.1">
    <property type="nucleotide sequence ID" value="XM_056693075.1"/>
</dbReference>
<feature type="region of interest" description="Disordered" evidence="18">
    <location>
        <begin position="352"/>
        <end position="373"/>
    </location>
</feature>
<dbReference type="InterPro" id="IPR001841">
    <property type="entry name" value="Znf_RING"/>
</dbReference>
<keyword evidence="16" id="KW-0449">Lipoprotein</keyword>
<evidence type="ECO:0000313" key="22">
    <source>
        <dbReference type="Proteomes" id="UP001147782"/>
    </source>
</evidence>
<evidence type="ECO:0000256" key="11">
    <source>
        <dbReference type="ARBA" id="ARBA00022771"/>
    </source>
</evidence>
<keyword evidence="13" id="KW-0862">Zinc</keyword>
<evidence type="ECO:0000256" key="1">
    <source>
        <dbReference type="ARBA" id="ARBA00000900"/>
    </source>
</evidence>
<keyword evidence="7" id="KW-0808">Transferase</keyword>
<name>A0A9X0B5R5_9EURO</name>
<gene>
    <name evidence="21" type="ORF">N7496_000144</name>
</gene>
<feature type="compositionally biased region" description="Polar residues" evidence="18">
    <location>
        <begin position="569"/>
        <end position="580"/>
    </location>
</feature>
<evidence type="ECO:0000256" key="14">
    <source>
        <dbReference type="ARBA" id="ARBA00023136"/>
    </source>
</evidence>
<evidence type="ECO:0000259" key="19">
    <source>
        <dbReference type="PROSITE" id="PS50089"/>
    </source>
</evidence>
<dbReference type="AlphaFoldDB" id="A0A9X0B5R5"/>
<keyword evidence="22" id="KW-1185">Reference proteome</keyword>
<proteinExistence type="predicted"/>
<keyword evidence="8" id="KW-0519">Myristate</keyword>
<evidence type="ECO:0000256" key="8">
    <source>
        <dbReference type="ARBA" id="ARBA00022707"/>
    </source>
</evidence>
<evidence type="ECO:0000256" key="15">
    <source>
        <dbReference type="ARBA" id="ARBA00023228"/>
    </source>
</evidence>
<evidence type="ECO:0000256" key="7">
    <source>
        <dbReference type="ARBA" id="ARBA00022679"/>
    </source>
</evidence>
<feature type="compositionally biased region" description="Polar residues" evidence="18">
    <location>
        <begin position="86"/>
        <end position="100"/>
    </location>
</feature>
<comment type="catalytic activity">
    <reaction evidence="1">
        <text>S-ubiquitinyl-[E2 ubiquitin-conjugating enzyme]-L-cysteine + [acceptor protein]-L-lysine = [E2 ubiquitin-conjugating enzyme]-L-cysteine + N(6)-ubiquitinyl-[acceptor protein]-L-lysine.</text>
        <dbReference type="EC" id="2.3.2.27"/>
    </reaction>
</comment>
<dbReference type="InterPro" id="IPR051878">
    <property type="entry name" value="ZNRF_ubiq-protein_ligase"/>
</dbReference>
<dbReference type="SUPFAM" id="SSF57850">
    <property type="entry name" value="RING/U-box"/>
    <property type="match status" value="1"/>
</dbReference>
<dbReference type="EC" id="2.3.2.27" evidence="6"/>
<dbReference type="PANTHER" id="PTHR46661">
    <property type="entry name" value="E3 UBIQUITIN-PROTEIN LIGASE ZNRF1-LIKE PROTEIN"/>
    <property type="match status" value="1"/>
</dbReference>
<dbReference type="Proteomes" id="UP001147782">
    <property type="component" value="Unassembled WGS sequence"/>
</dbReference>
<dbReference type="GO" id="GO:0008270">
    <property type="term" value="F:zinc ion binding"/>
    <property type="evidence" value="ECO:0007669"/>
    <property type="project" value="UniProtKB-KW"/>
</dbReference>
<dbReference type="OrthoDB" id="660555at2759"/>
<comment type="caution">
    <text evidence="21">The sequence shown here is derived from an EMBL/GenBank/DDBJ whole genome shotgun (WGS) entry which is preliminary data.</text>
</comment>
<evidence type="ECO:0000256" key="2">
    <source>
        <dbReference type="ARBA" id="ARBA00004170"/>
    </source>
</evidence>
<keyword evidence="10" id="KW-0967">Endosome</keyword>
<dbReference type="Gene3D" id="3.30.40.10">
    <property type="entry name" value="Zinc/RING finger domain, C3HC4 (zinc finger)"/>
    <property type="match status" value="2"/>
</dbReference>
<dbReference type="EMBL" id="JAPZBS010000001">
    <property type="protein sequence ID" value="KAJ5389076.1"/>
    <property type="molecule type" value="Genomic_DNA"/>
</dbReference>
<keyword evidence="11 17" id="KW-0863">Zinc-finger</keyword>
<organism evidence="21 22">
    <name type="scientific">Penicillium cataractarum</name>
    <dbReference type="NCBI Taxonomy" id="2100454"/>
    <lineage>
        <taxon>Eukaryota</taxon>
        <taxon>Fungi</taxon>
        <taxon>Dikarya</taxon>
        <taxon>Ascomycota</taxon>
        <taxon>Pezizomycotina</taxon>
        <taxon>Eurotiomycetes</taxon>
        <taxon>Eurotiomycetidae</taxon>
        <taxon>Eurotiales</taxon>
        <taxon>Aspergillaceae</taxon>
        <taxon>Penicillium</taxon>
    </lineage>
</organism>
<evidence type="ECO:0000313" key="21">
    <source>
        <dbReference type="EMBL" id="KAJ5389076.1"/>
    </source>
</evidence>
<evidence type="ECO:0000256" key="3">
    <source>
        <dbReference type="ARBA" id="ARBA00004177"/>
    </source>
</evidence>
<dbReference type="GO" id="GO:0005768">
    <property type="term" value="C:endosome"/>
    <property type="evidence" value="ECO:0007669"/>
    <property type="project" value="UniProtKB-SubCell"/>
</dbReference>
<dbReference type="GO" id="GO:0016020">
    <property type="term" value="C:membrane"/>
    <property type="evidence" value="ECO:0007669"/>
    <property type="project" value="UniProtKB-SubCell"/>
</dbReference>
<dbReference type="SUPFAM" id="SSF57903">
    <property type="entry name" value="FYVE/PHD zinc finger"/>
    <property type="match status" value="1"/>
</dbReference>
<feature type="region of interest" description="Disordered" evidence="18">
    <location>
        <begin position="499"/>
        <end position="580"/>
    </location>
</feature>
<dbReference type="Pfam" id="PF01363">
    <property type="entry name" value="FYVE"/>
    <property type="match status" value="1"/>
</dbReference>
<dbReference type="GO" id="GO:0043161">
    <property type="term" value="P:proteasome-mediated ubiquitin-dependent protein catabolic process"/>
    <property type="evidence" value="ECO:0007669"/>
    <property type="project" value="TreeGrafter"/>
</dbReference>
<feature type="compositionally biased region" description="Low complexity" evidence="18">
    <location>
        <begin position="1"/>
        <end position="15"/>
    </location>
</feature>
<feature type="compositionally biased region" description="Basic and acidic residues" evidence="18">
    <location>
        <begin position="149"/>
        <end position="161"/>
    </location>
</feature>
<evidence type="ECO:0000256" key="6">
    <source>
        <dbReference type="ARBA" id="ARBA00012483"/>
    </source>
</evidence>
<comment type="subcellular location">
    <subcellularLocation>
        <location evidence="3">Endosome</location>
    </subcellularLocation>
    <subcellularLocation>
        <location evidence="4">Lysosome</location>
    </subcellularLocation>
    <subcellularLocation>
        <location evidence="2">Membrane</location>
        <topology evidence="2">Peripheral membrane protein</topology>
    </subcellularLocation>
</comment>
<keyword evidence="14" id="KW-0472">Membrane</keyword>
<keyword evidence="12" id="KW-0833">Ubl conjugation pathway</keyword>
<dbReference type="InterPro" id="IPR013083">
    <property type="entry name" value="Znf_RING/FYVE/PHD"/>
</dbReference>
<feature type="compositionally biased region" description="Low complexity" evidence="18">
    <location>
        <begin position="446"/>
        <end position="459"/>
    </location>
</feature>
<accession>A0A9X0B5R5</accession>
<evidence type="ECO:0000256" key="17">
    <source>
        <dbReference type="PROSITE-ProRule" id="PRU00175"/>
    </source>
</evidence>
<reference evidence="21" key="2">
    <citation type="journal article" date="2023" name="IMA Fungus">
        <title>Comparative genomic study of the Penicillium genus elucidates a diverse pangenome and 15 lateral gene transfer events.</title>
        <authorList>
            <person name="Petersen C."/>
            <person name="Sorensen T."/>
            <person name="Nielsen M.R."/>
            <person name="Sondergaard T.E."/>
            <person name="Sorensen J.L."/>
            <person name="Fitzpatrick D.A."/>
            <person name="Frisvad J.C."/>
            <person name="Nielsen K.L."/>
        </authorList>
    </citation>
    <scope>NUCLEOTIDE SEQUENCE</scope>
    <source>
        <strain evidence="21">IBT 29864</strain>
    </source>
</reference>
<reference evidence="21" key="1">
    <citation type="submission" date="2022-11" db="EMBL/GenBank/DDBJ databases">
        <authorList>
            <person name="Petersen C."/>
        </authorList>
    </citation>
    <scope>NUCLEOTIDE SEQUENCE</scope>
    <source>
        <strain evidence="21">IBT 29864</strain>
    </source>
</reference>
<keyword evidence="9" id="KW-0479">Metal-binding</keyword>
<dbReference type="InterPro" id="IPR011011">
    <property type="entry name" value="Znf_FYVE_PHD"/>
</dbReference>
<feature type="compositionally biased region" description="Polar residues" evidence="18">
    <location>
        <begin position="514"/>
        <end position="527"/>
    </location>
</feature>
<feature type="compositionally biased region" description="Low complexity" evidence="18">
    <location>
        <begin position="201"/>
        <end position="219"/>
    </location>
</feature>
<comment type="pathway">
    <text evidence="5">Protein modification; protein ubiquitination.</text>
</comment>
<feature type="region of interest" description="Disordered" evidence="18">
    <location>
        <begin position="644"/>
        <end position="663"/>
    </location>
</feature>
<feature type="compositionally biased region" description="Polar residues" evidence="18">
    <location>
        <begin position="34"/>
        <end position="44"/>
    </location>
</feature>
<evidence type="ECO:0000256" key="5">
    <source>
        <dbReference type="ARBA" id="ARBA00004906"/>
    </source>
</evidence>
<feature type="compositionally biased region" description="Low complexity" evidence="18">
    <location>
        <begin position="264"/>
        <end position="276"/>
    </location>
</feature>
<keyword evidence="15" id="KW-0458">Lysosome</keyword>
<feature type="compositionally biased region" description="Low complexity" evidence="18">
    <location>
        <begin position="123"/>
        <end position="136"/>
    </location>
</feature>
<dbReference type="CDD" id="cd16489">
    <property type="entry name" value="mRING-CH-C4HC2H_ZNRF"/>
    <property type="match status" value="1"/>
</dbReference>
<sequence>MSGSSTPSSDTSMTGQVPSAEEIIPSAGIADVSSVDQENMNPPTGRSAGGQDVQRPTSSEDGPVLDSGEASSNNYIPAQDRKRRLTSNSDASRLQRTRSGGSIRPEASIMPALPHRSVSMVVPASRSTSSRAPGSSYATAIDITSSPSDDGRYASIDRADAGHGPYTGSSSFRRSSNHAHAAEGEAHPSRISSRAQPHPRSGGSSHISLSSGSSSVSRTSEGHSDRPGYQTWHPASEAGVEADILTNSKDNGRRTLPWDPPPRRSSQGSSGSARGSFIEENPYPGSLQHAGGRYLSRGPDVSRSTTVSTEGDRYRTHTRSHTLNSSGFTENGERIIESFGWRPERRIVDRNSSERRVFSASSSEASRSRADNVDGRYGRYPEYQDIDMPRWQPDAEVSSCPICGTIFSFWYRKHHCRKCGRVVCASCSPHSIVIPRQFIVRPPDTPTSQPESSPTSQTPVVDLTGDDPDHFNTSINPALGGGEKVRLCNPCVPDPNPNPLGYGSPRAHGHRSTHSLSTSSMGQNSSGVARENAPSRQERRTIGANDRPAVLQGLGRPARRSVSGAMASFSPSTGDRSRMVGNTSAADLSAAAAAPPPRPQVSEEDLCPVCGRQFPALSNEHTQDAREAHVRECIAGYGASPVHAEPDHVNVRQPPPSPRPSPAAARMLPFTATEKDCLAEDGAVAECQICFEEYEVGQSLARLNCFCKFHKTCILDWFERKMTCPTHQG</sequence>
<feature type="region of interest" description="Disordered" evidence="18">
    <location>
        <begin position="440"/>
        <end position="479"/>
    </location>
</feature>
<dbReference type="PANTHER" id="PTHR46661:SF4">
    <property type="entry name" value="RING-TYPE DOMAIN-CONTAINING PROTEIN"/>
    <property type="match status" value="1"/>
</dbReference>
<dbReference type="PROSITE" id="PS50178">
    <property type="entry name" value="ZF_FYVE"/>
    <property type="match status" value="1"/>
</dbReference>
<dbReference type="GeneID" id="81432252"/>
<evidence type="ECO:0000259" key="20">
    <source>
        <dbReference type="PROSITE" id="PS50178"/>
    </source>
</evidence>
<evidence type="ECO:0000256" key="10">
    <source>
        <dbReference type="ARBA" id="ARBA00022753"/>
    </source>
</evidence>
<evidence type="ECO:0000256" key="9">
    <source>
        <dbReference type="ARBA" id="ARBA00022723"/>
    </source>
</evidence>
<dbReference type="GO" id="GO:0061630">
    <property type="term" value="F:ubiquitin protein ligase activity"/>
    <property type="evidence" value="ECO:0007669"/>
    <property type="project" value="UniProtKB-EC"/>
</dbReference>
<feature type="domain" description="FYVE-type" evidence="20">
    <location>
        <begin position="394"/>
        <end position="496"/>
    </location>
</feature>
<evidence type="ECO:0000256" key="12">
    <source>
        <dbReference type="ARBA" id="ARBA00022786"/>
    </source>
</evidence>
<dbReference type="SMART" id="SM00064">
    <property type="entry name" value="FYVE"/>
    <property type="match status" value="1"/>
</dbReference>
<feature type="domain" description="RING-type" evidence="19">
    <location>
        <begin position="687"/>
        <end position="728"/>
    </location>
</feature>
<protein>
    <recommendedName>
        <fullName evidence="6">RING-type E3 ubiquitin transferase</fullName>
        <ecNumber evidence="6">2.3.2.27</ecNumber>
    </recommendedName>
</protein>
<dbReference type="InterPro" id="IPR017455">
    <property type="entry name" value="Znf_FYVE-rel"/>
</dbReference>
<dbReference type="PROSITE" id="PS50089">
    <property type="entry name" value="ZF_RING_2"/>
    <property type="match status" value="1"/>
</dbReference>
<evidence type="ECO:0000256" key="13">
    <source>
        <dbReference type="ARBA" id="ARBA00022833"/>
    </source>
</evidence>
<dbReference type="GO" id="GO:0070936">
    <property type="term" value="P:protein K48-linked ubiquitination"/>
    <property type="evidence" value="ECO:0007669"/>
    <property type="project" value="TreeGrafter"/>
</dbReference>
<evidence type="ECO:0000256" key="18">
    <source>
        <dbReference type="SAM" id="MobiDB-lite"/>
    </source>
</evidence>
<feature type="region of interest" description="Disordered" evidence="18">
    <location>
        <begin position="1"/>
        <end position="329"/>
    </location>
</feature>
<dbReference type="Pfam" id="PF13639">
    <property type="entry name" value="zf-RING_2"/>
    <property type="match status" value="1"/>
</dbReference>